<gene>
    <name evidence="1" type="ORF">NJQ99_06185</name>
</gene>
<comment type="caution">
    <text evidence="1">The sequence shown here is derived from an EMBL/GenBank/DDBJ whole genome shotgun (WGS) entry which is preliminary data.</text>
</comment>
<dbReference type="RefSeq" id="WP_269331914.1">
    <property type="nucleotide sequence ID" value="NZ_JAMZFT010000001.1"/>
</dbReference>
<organism evidence="1 2">
    <name type="scientific">Futiania mangrovi</name>
    <dbReference type="NCBI Taxonomy" id="2959716"/>
    <lineage>
        <taxon>Bacteria</taxon>
        <taxon>Pseudomonadati</taxon>
        <taxon>Pseudomonadota</taxon>
        <taxon>Alphaproteobacteria</taxon>
        <taxon>Futianiales</taxon>
        <taxon>Futianiaceae</taxon>
        <taxon>Futiania</taxon>
    </lineage>
</organism>
<protein>
    <submittedName>
        <fullName evidence="1">Uncharacterized protein</fullName>
    </submittedName>
</protein>
<sequence length="65" mass="7032">MSPIKTEETGTPLLEDLTPARIDALVREGRALQGEAVRKSLSNLWTGLKFTGRKDYVTGATTKAA</sequence>
<evidence type="ECO:0000313" key="1">
    <source>
        <dbReference type="EMBL" id="MCP1335994.1"/>
    </source>
</evidence>
<proteinExistence type="predicted"/>
<dbReference type="AlphaFoldDB" id="A0A9J6PIU3"/>
<reference evidence="1" key="1">
    <citation type="submission" date="2022-06" db="EMBL/GenBank/DDBJ databases">
        <title>Isolation and Genomics of Futiania mangrovii gen. nov., sp. nov., a Rare and Metabolically-versatile member in the Class Alphaproteobacteria.</title>
        <authorList>
            <person name="Liu L."/>
            <person name="Huang W.-C."/>
            <person name="Pan J."/>
            <person name="Li J."/>
            <person name="Huang Y."/>
            <person name="Du H."/>
            <person name="Liu Y."/>
            <person name="Li M."/>
        </authorList>
    </citation>
    <scope>NUCLEOTIDE SEQUENCE</scope>
    <source>
        <strain evidence="1">FT118</strain>
    </source>
</reference>
<dbReference type="Proteomes" id="UP001055804">
    <property type="component" value="Unassembled WGS sequence"/>
</dbReference>
<name>A0A9J6PIU3_9PROT</name>
<evidence type="ECO:0000313" key="2">
    <source>
        <dbReference type="Proteomes" id="UP001055804"/>
    </source>
</evidence>
<accession>A0A9J6PIU3</accession>
<dbReference type="EMBL" id="JAMZFT010000001">
    <property type="protein sequence ID" value="MCP1335994.1"/>
    <property type="molecule type" value="Genomic_DNA"/>
</dbReference>
<keyword evidence="2" id="KW-1185">Reference proteome</keyword>